<protein>
    <submittedName>
        <fullName evidence="1">Uncharacterized protein</fullName>
    </submittedName>
</protein>
<gene>
    <name evidence="1" type="ORF">TIFTF001_038405</name>
    <name evidence="2" type="ORF">TIFTF001_038414</name>
</gene>
<name>A0AA88E7X0_FICCA</name>
<accession>A0AA88E7X0</accession>
<dbReference type="Proteomes" id="UP001187192">
    <property type="component" value="Unassembled WGS sequence"/>
</dbReference>
<evidence type="ECO:0000313" key="2">
    <source>
        <dbReference type="EMBL" id="GMN69362.1"/>
    </source>
</evidence>
<evidence type="ECO:0000313" key="1">
    <source>
        <dbReference type="EMBL" id="GMN69353.1"/>
    </source>
</evidence>
<organism evidence="1 3">
    <name type="scientific">Ficus carica</name>
    <name type="common">Common fig</name>
    <dbReference type="NCBI Taxonomy" id="3494"/>
    <lineage>
        <taxon>Eukaryota</taxon>
        <taxon>Viridiplantae</taxon>
        <taxon>Streptophyta</taxon>
        <taxon>Embryophyta</taxon>
        <taxon>Tracheophyta</taxon>
        <taxon>Spermatophyta</taxon>
        <taxon>Magnoliopsida</taxon>
        <taxon>eudicotyledons</taxon>
        <taxon>Gunneridae</taxon>
        <taxon>Pentapetalae</taxon>
        <taxon>rosids</taxon>
        <taxon>fabids</taxon>
        <taxon>Rosales</taxon>
        <taxon>Moraceae</taxon>
        <taxon>Ficeae</taxon>
        <taxon>Ficus</taxon>
    </lineage>
</organism>
<dbReference type="EMBL" id="BTGU01000828">
    <property type="protein sequence ID" value="GMN69353.1"/>
    <property type="molecule type" value="Genomic_DNA"/>
</dbReference>
<proteinExistence type="predicted"/>
<evidence type="ECO:0000313" key="3">
    <source>
        <dbReference type="Proteomes" id="UP001187192"/>
    </source>
</evidence>
<dbReference type="EMBL" id="BTGU01000831">
    <property type="protein sequence ID" value="GMN69362.1"/>
    <property type="molecule type" value="Genomic_DNA"/>
</dbReference>
<comment type="caution">
    <text evidence="1">The sequence shown here is derived from an EMBL/GenBank/DDBJ whole genome shotgun (WGS) entry which is preliminary data.</text>
</comment>
<keyword evidence="3" id="KW-1185">Reference proteome</keyword>
<reference evidence="1" key="1">
    <citation type="submission" date="2023-07" db="EMBL/GenBank/DDBJ databases">
        <title>draft genome sequence of fig (Ficus carica).</title>
        <authorList>
            <person name="Takahashi T."/>
            <person name="Nishimura K."/>
        </authorList>
    </citation>
    <scope>NUCLEOTIDE SEQUENCE</scope>
</reference>
<sequence length="297" mass="32636">MRCGKSAEDWRKELNLKKLVHLILQAFGFVLSLKINMEKSALLGVNSEFWEPDVCKVKVFWRLKVNTHSVSLGSFTGLGIDFWCGSVSFPQAFSDFVVSWSVHSSSASSFYNTSVGSDGIYGPSVLALPVLILFVADTVARVRPELGVKEGVVDNLVEGNGEGGRDLSFICLVLSDFSGLEDYLTSCVANDCFAVRPAEIFEVAANEVANEILIHEKPGENYHDHALQQLLRFFLHLLHWLVGMGVGSLLCTGDFVVAAMPSPTGKLLCSCWTTLLAGTIRFSIVIRPSGQRQREEK</sequence>
<dbReference type="AlphaFoldDB" id="A0AA88E7X0"/>